<name>A0ABX1BDK7_9ACTN</name>
<sequence>MKKALAVAAAAATLLSTAPAQAATPDPVRAVRQQFVAGHGVKFSEALIVERKGDKQKLVSISGTYAFGPSGVVASEGTLSERLTEDKTTLHFRTVGRRLYFKGDDLPEGKTWMRVDSDAFKTPLAVQPVDILRLPQLKGLLSHTTSVRNGAYRGSVTAKQARKLGGDRAPAGYDFRLSTGSSGLPTNLRTQEITDRTTVSVYDDTRYSDWGHEVTITDPPDHEVIDMADIVDSTFGETLEEILELADSAVAAGRR</sequence>
<reference evidence="2 3" key="1">
    <citation type="submission" date="2020-03" db="EMBL/GenBank/DDBJ databases">
        <title>WGS of actinomycetes isolated from Thailand.</title>
        <authorList>
            <person name="Thawai C."/>
        </authorList>
    </citation>
    <scope>NUCLEOTIDE SEQUENCE [LARGE SCALE GENOMIC DNA]</scope>
    <source>
        <strain evidence="2 3">FMUSA5-5</strain>
    </source>
</reference>
<accession>A0ABX1BDK7</accession>
<protein>
    <recommendedName>
        <fullName evidence="4">Lipoprotein</fullName>
    </recommendedName>
</protein>
<evidence type="ECO:0000256" key="1">
    <source>
        <dbReference type="SAM" id="SignalP"/>
    </source>
</evidence>
<evidence type="ECO:0000313" key="3">
    <source>
        <dbReference type="Proteomes" id="UP000696294"/>
    </source>
</evidence>
<dbReference type="RefSeq" id="WP_168013414.1">
    <property type="nucleotide sequence ID" value="NZ_JAATEP010000022.1"/>
</dbReference>
<dbReference type="Proteomes" id="UP000696294">
    <property type="component" value="Unassembled WGS sequence"/>
</dbReference>
<feature type="chain" id="PRO_5046442976" description="Lipoprotein" evidence="1">
    <location>
        <begin position="23"/>
        <end position="255"/>
    </location>
</feature>
<evidence type="ECO:0008006" key="4">
    <source>
        <dbReference type="Google" id="ProtNLM"/>
    </source>
</evidence>
<dbReference type="Gene3D" id="2.50.20.20">
    <property type="match status" value="1"/>
</dbReference>
<gene>
    <name evidence="2" type="ORF">HCN51_28715</name>
</gene>
<proteinExistence type="predicted"/>
<feature type="signal peptide" evidence="1">
    <location>
        <begin position="1"/>
        <end position="22"/>
    </location>
</feature>
<comment type="caution">
    <text evidence="2">The sequence shown here is derived from an EMBL/GenBank/DDBJ whole genome shotgun (WGS) entry which is preliminary data.</text>
</comment>
<organism evidence="2 3">
    <name type="scientific">Nonomuraea composti</name>
    <dbReference type="NCBI Taxonomy" id="2720023"/>
    <lineage>
        <taxon>Bacteria</taxon>
        <taxon>Bacillati</taxon>
        <taxon>Actinomycetota</taxon>
        <taxon>Actinomycetes</taxon>
        <taxon>Streptosporangiales</taxon>
        <taxon>Streptosporangiaceae</taxon>
        <taxon>Nonomuraea</taxon>
    </lineage>
</organism>
<keyword evidence="3" id="KW-1185">Reference proteome</keyword>
<keyword evidence="1" id="KW-0732">Signal</keyword>
<dbReference type="EMBL" id="JAATEP010000022">
    <property type="protein sequence ID" value="NJP93381.1"/>
    <property type="molecule type" value="Genomic_DNA"/>
</dbReference>
<evidence type="ECO:0000313" key="2">
    <source>
        <dbReference type="EMBL" id="NJP93381.1"/>
    </source>
</evidence>